<accession>A0A1Y0B084</accession>
<sequence length="95" mass="11185">MSETLFIDCFIVCSQRWGRYLLCSLYRVSTIYFFVLTNSVHFHLLCFSRWVRQSLTSINQIIVSESRFLTNVRSLEPLPSSYLLHQPGIVNILHE</sequence>
<dbReference type="AlphaFoldDB" id="A0A1Y0B084"/>
<keyword evidence="1" id="KW-0496">Mitochondrion</keyword>
<organism evidence="1">
    <name type="scientific">Utricularia reniformis</name>
    <dbReference type="NCBI Taxonomy" id="192314"/>
    <lineage>
        <taxon>Eukaryota</taxon>
        <taxon>Viridiplantae</taxon>
        <taxon>Streptophyta</taxon>
        <taxon>Embryophyta</taxon>
        <taxon>Tracheophyta</taxon>
        <taxon>Spermatophyta</taxon>
        <taxon>Magnoliopsida</taxon>
        <taxon>eudicotyledons</taxon>
        <taxon>Gunneridae</taxon>
        <taxon>Pentapetalae</taxon>
        <taxon>asterids</taxon>
        <taxon>lamiids</taxon>
        <taxon>Lamiales</taxon>
        <taxon>Lentibulariaceae</taxon>
        <taxon>Utricularia</taxon>
    </lineage>
</organism>
<reference evidence="1" key="1">
    <citation type="submission" date="2017-03" db="EMBL/GenBank/DDBJ databases">
        <title>The mitochondrial genome of the carnivorous plant Utricularia reniformis (Lentibulariaceae): structure, comparative analysis and evolutionary landmarks.</title>
        <authorList>
            <person name="Silva S.R."/>
            <person name="Alvarenga D.O."/>
            <person name="Michael T.P."/>
            <person name="Miranda V.F.O."/>
            <person name="Varani A.M."/>
        </authorList>
    </citation>
    <scope>NUCLEOTIDE SEQUENCE</scope>
</reference>
<gene>
    <name evidence="1" type="ORF">AEK19_MT0525</name>
</gene>
<dbReference type="EMBL" id="KY774314">
    <property type="protein sequence ID" value="ART30781.1"/>
    <property type="molecule type" value="Genomic_DNA"/>
</dbReference>
<geneLocation type="mitochondrion" evidence="1"/>
<evidence type="ECO:0000313" key="1">
    <source>
        <dbReference type="EMBL" id="ART30781.1"/>
    </source>
</evidence>
<name>A0A1Y0B084_9LAMI</name>
<protein>
    <submittedName>
        <fullName evidence="1">Uncharacterized protein</fullName>
    </submittedName>
</protein>
<proteinExistence type="predicted"/>